<evidence type="ECO:0000256" key="6">
    <source>
        <dbReference type="ARBA" id="ARBA00022777"/>
    </source>
</evidence>
<feature type="compositionally biased region" description="Low complexity" evidence="11">
    <location>
        <begin position="401"/>
        <end position="429"/>
    </location>
</feature>
<dbReference type="InterPro" id="IPR011009">
    <property type="entry name" value="Kinase-like_dom_sf"/>
</dbReference>
<dbReference type="InterPro" id="IPR050839">
    <property type="entry name" value="Rho-assoc_Ser/Thr_Kinase"/>
</dbReference>
<keyword evidence="7 10" id="KW-0067">ATP-binding</keyword>
<evidence type="ECO:0000259" key="12">
    <source>
        <dbReference type="PROSITE" id="PS50011"/>
    </source>
</evidence>
<feature type="compositionally biased region" description="Basic and acidic residues" evidence="11">
    <location>
        <begin position="1320"/>
        <end position="1331"/>
    </location>
</feature>
<feature type="compositionally biased region" description="Pro residues" evidence="11">
    <location>
        <begin position="561"/>
        <end position="571"/>
    </location>
</feature>
<feature type="region of interest" description="Disordered" evidence="11">
    <location>
        <begin position="806"/>
        <end position="894"/>
    </location>
</feature>
<feature type="compositionally biased region" description="Low complexity" evidence="11">
    <location>
        <begin position="248"/>
        <end position="264"/>
    </location>
</feature>
<comment type="catalytic activity">
    <reaction evidence="9">
        <text>L-seryl-[protein] + ATP = O-phospho-L-seryl-[protein] + ADP + H(+)</text>
        <dbReference type="Rhea" id="RHEA:17989"/>
        <dbReference type="Rhea" id="RHEA-COMP:9863"/>
        <dbReference type="Rhea" id="RHEA-COMP:11604"/>
        <dbReference type="ChEBI" id="CHEBI:15378"/>
        <dbReference type="ChEBI" id="CHEBI:29999"/>
        <dbReference type="ChEBI" id="CHEBI:30616"/>
        <dbReference type="ChEBI" id="CHEBI:83421"/>
        <dbReference type="ChEBI" id="CHEBI:456216"/>
        <dbReference type="EC" id="2.7.11.1"/>
    </reaction>
</comment>
<dbReference type="CDD" id="cd05598">
    <property type="entry name" value="STKc_LATS"/>
    <property type="match status" value="1"/>
</dbReference>
<dbReference type="PANTHER" id="PTHR22988:SF76">
    <property type="entry name" value="CHROMOSOME UNDETERMINED SCAFFOLD_135, WHOLE GENOME SHOTGUN SEQUENCE"/>
    <property type="match status" value="1"/>
</dbReference>
<dbReference type="CDD" id="cd21778">
    <property type="entry name" value="MobB_LATS1"/>
    <property type="match status" value="1"/>
</dbReference>
<feature type="compositionally biased region" description="Polar residues" evidence="11">
    <location>
        <begin position="457"/>
        <end position="470"/>
    </location>
</feature>
<dbReference type="EC" id="2.7.11.1" evidence="1"/>
<feature type="compositionally biased region" description="Low complexity" evidence="11">
    <location>
        <begin position="582"/>
        <end position="598"/>
    </location>
</feature>
<feature type="domain" description="Protein kinase" evidence="12">
    <location>
        <begin position="968"/>
        <end position="1274"/>
    </location>
</feature>
<feature type="compositionally biased region" description="Low complexity" evidence="11">
    <location>
        <begin position="439"/>
        <end position="456"/>
    </location>
</feature>
<proteinExistence type="predicted"/>
<dbReference type="Gene3D" id="3.30.200.20">
    <property type="entry name" value="Phosphorylase Kinase, domain 1"/>
    <property type="match status" value="1"/>
</dbReference>
<feature type="region of interest" description="Disordered" evidence="11">
    <location>
        <begin position="1"/>
        <end position="21"/>
    </location>
</feature>
<dbReference type="InterPro" id="IPR000719">
    <property type="entry name" value="Prot_kinase_dom"/>
</dbReference>
<feature type="compositionally biased region" description="Polar residues" evidence="11">
    <location>
        <begin position="613"/>
        <end position="632"/>
    </location>
</feature>
<evidence type="ECO:0000313" key="14">
    <source>
        <dbReference type="Proteomes" id="UP000694941"/>
    </source>
</evidence>
<feature type="compositionally biased region" description="Polar residues" evidence="11">
    <location>
        <begin position="340"/>
        <end position="357"/>
    </location>
</feature>
<feature type="compositionally biased region" description="Low complexity" evidence="11">
    <location>
        <begin position="150"/>
        <end position="163"/>
    </location>
</feature>
<dbReference type="SMART" id="SM00220">
    <property type="entry name" value="S_TKc"/>
    <property type="match status" value="1"/>
</dbReference>
<feature type="compositionally biased region" description="Basic and acidic residues" evidence="11">
    <location>
        <begin position="881"/>
        <end position="894"/>
    </location>
</feature>
<keyword evidence="6" id="KW-0418">Kinase</keyword>
<protein>
    <recommendedName>
        <fullName evidence="1">non-specific serine/threonine protein kinase</fullName>
        <ecNumber evidence="1">2.7.11.1</ecNumber>
    </recommendedName>
</protein>
<dbReference type="SUPFAM" id="SSF56112">
    <property type="entry name" value="Protein kinase-like (PK-like)"/>
    <property type="match status" value="1"/>
</dbReference>
<dbReference type="Proteomes" id="UP000694941">
    <property type="component" value="Unplaced"/>
</dbReference>
<keyword evidence="3" id="KW-0597">Phosphoprotein</keyword>
<feature type="region of interest" description="Disordered" evidence="11">
    <location>
        <begin position="1289"/>
        <end position="1331"/>
    </location>
</feature>
<dbReference type="PROSITE" id="PS00108">
    <property type="entry name" value="PROTEIN_KINASE_ST"/>
    <property type="match status" value="1"/>
</dbReference>
<evidence type="ECO:0000256" key="11">
    <source>
        <dbReference type="SAM" id="MobiDB-lite"/>
    </source>
</evidence>
<evidence type="ECO:0000256" key="9">
    <source>
        <dbReference type="ARBA" id="ARBA00048679"/>
    </source>
</evidence>
<feature type="compositionally biased region" description="Low complexity" evidence="11">
    <location>
        <begin position="819"/>
        <end position="853"/>
    </location>
</feature>
<evidence type="ECO:0000256" key="10">
    <source>
        <dbReference type="PROSITE-ProRule" id="PRU10141"/>
    </source>
</evidence>
<evidence type="ECO:0000256" key="1">
    <source>
        <dbReference type="ARBA" id="ARBA00012513"/>
    </source>
</evidence>
<feature type="region of interest" description="Disordered" evidence="11">
    <location>
        <begin position="280"/>
        <end position="509"/>
    </location>
</feature>
<accession>A0ABM1C540</accession>
<dbReference type="Pfam" id="PF00069">
    <property type="entry name" value="Pkinase"/>
    <property type="match status" value="2"/>
</dbReference>
<dbReference type="InterPro" id="IPR049761">
    <property type="entry name" value="LATS1-like_MobB"/>
</dbReference>
<dbReference type="PROSITE" id="PS51285">
    <property type="entry name" value="AGC_KINASE_CTER"/>
    <property type="match status" value="1"/>
</dbReference>
<feature type="region of interest" description="Disordered" evidence="11">
    <location>
        <begin position="116"/>
        <end position="166"/>
    </location>
</feature>
<feature type="domain" description="AGC-kinase C-terminal" evidence="13">
    <location>
        <begin position="1275"/>
        <end position="1351"/>
    </location>
</feature>
<evidence type="ECO:0000256" key="5">
    <source>
        <dbReference type="ARBA" id="ARBA00022741"/>
    </source>
</evidence>
<feature type="compositionally biased region" description="Polar residues" evidence="11">
    <location>
        <begin position="123"/>
        <end position="149"/>
    </location>
</feature>
<dbReference type="RefSeq" id="XP_013794333.1">
    <property type="nucleotide sequence ID" value="XM_013938879.2"/>
</dbReference>
<sequence>MIRREGESQTRSKNLLPNSPVSAAVGSQWQMLRDIKDSLGHLRREAVSVVVTSGSSVVSPSLGPLSTPPKLEPMQIKAEYNTMNAVQQHSAGGGGAVKSTSDDYRQKALAQIRNSLLPFANSDRPSNGRSELSSASSTGSDYSCPSQVTGSGSSSGVSSGSNGLDRHPNVQRLYLELLTAGYNEESAFRFLKSAIEPHSRTHMQDSGNETLETANGLTRSGFLNLKASRKSSLQHEGIVWDGQRGGYSSALDSSSASTRSDSPSVSIMGLQHHILLPDAPRLVSSGQPSAVDTLGHPQLSRQQSPSFPLNEPPPPPPPPRGVPGPPPTPPRGTTPPPPVCQSQYVGSGGAANNQVQQFFKRMSPVPPPSSRSQALSYASSVSSGSTPKRGTSPVSLSRSPLVAQSQQQHLVQQLQTLSLYSGSGSSTRSEPPPPYPAGSAHSPAIYSPPSYASSSSGRQSPTPTISSSEYSILPFNIPLQKRTPPPAYTPPMSAGSPQPPSSLVGSSSATVATVVTSVLPRPAPLQAWSFRQSKSQSPIIMQSVKSTQVQKPVLQTAIAPTSPPVSSPPPQNVASLSCYPVQNQNNPSSSNIQGSSPGYPQSLCQSPNPPPYSTSSQGQNSPGVYSSSAGTQPTPPIYRNPSPIPPPYNPISQPQDSTAFVNPPPCYAVSVQTQNVLRHETENHNVWQDANFVGIPTQSQATVPTTDPPSYASSIAALAALRAVQSPTPVSNNNNVPCYKNGAYSAAPVTNVTTVSHESCRTNGAAGPTTSAPTSSSNLVNTVESICNSQLSALPCRLQGDVYTSSQHTPLHRKPSPIAMDTASSASCSASRSESPVSFMSTTSTSSPSTQSDSTHDSVRVPPPPPYRTSQQSPLPPRKVLSKEKEEERRESKVRNYSPAAFKFFMEQHVENLLKSHQQREHRRQQLEREMAKAGLSEELQCQMRLMLHQKESNYIRLKRAKMDKSMFVKMKTIGVGAFGEVALVRKVDTNQLYAMKTLRKSEVLKRNQVAHVKAERDILAEANNEWVVKLYYSFQDKENLYFVMDYIPGGDLMSLLMKFGIFQENLAKFYTAEIILAVESVHRMGFIHRDIKPDNILIDSDGHIKLTDFGLCTGFRWTHNSKYYQRNGEHNRQDSMDPDDKWSNECHCNSLTNLKPLERRRRREHQRCQAHSLVGTPNYIAPEVLMRTGYTQLCDWWSVGVILYEMVVGQPPFLANNPGETQYKVINWEKCLHIPRAANLSVEATDLILKLCCGPDKRLGKNSADEIKAHQFFKDINFKSGLRKQGAPYMPRIRYPTDTSNFDPVDPDKLRSSGSSGDSKSEDGYENGKHPEHAFFEFTFRRFFDDGGQAYPVRINTDENENQGSPVYV</sequence>
<dbReference type="InterPro" id="IPR000961">
    <property type="entry name" value="AGC-kinase_C"/>
</dbReference>
<feature type="compositionally biased region" description="Basic and acidic residues" evidence="11">
    <location>
        <begin position="1"/>
        <end position="10"/>
    </location>
</feature>
<keyword evidence="4" id="KW-0808">Transferase</keyword>
<dbReference type="GeneID" id="106478341"/>
<evidence type="ECO:0000256" key="3">
    <source>
        <dbReference type="ARBA" id="ARBA00022553"/>
    </source>
</evidence>
<evidence type="ECO:0000256" key="8">
    <source>
        <dbReference type="ARBA" id="ARBA00047899"/>
    </source>
</evidence>
<evidence type="ECO:0000259" key="13">
    <source>
        <dbReference type="PROSITE" id="PS51285"/>
    </source>
</evidence>
<evidence type="ECO:0000256" key="7">
    <source>
        <dbReference type="ARBA" id="ARBA00022840"/>
    </source>
</evidence>
<evidence type="ECO:0000313" key="15">
    <source>
        <dbReference type="RefSeq" id="XP_013794333.1"/>
    </source>
</evidence>
<dbReference type="PROSITE" id="PS50011">
    <property type="entry name" value="PROTEIN_KINASE_DOM"/>
    <property type="match status" value="1"/>
</dbReference>
<feature type="compositionally biased region" description="Low complexity" evidence="11">
    <location>
        <begin position="370"/>
        <end position="385"/>
    </location>
</feature>
<organism evidence="14 15">
    <name type="scientific">Limulus polyphemus</name>
    <name type="common">Atlantic horseshoe crab</name>
    <dbReference type="NCBI Taxonomy" id="6850"/>
    <lineage>
        <taxon>Eukaryota</taxon>
        <taxon>Metazoa</taxon>
        <taxon>Ecdysozoa</taxon>
        <taxon>Arthropoda</taxon>
        <taxon>Chelicerata</taxon>
        <taxon>Merostomata</taxon>
        <taxon>Xiphosura</taxon>
        <taxon>Limulidae</taxon>
        <taxon>Limulus</taxon>
    </lineage>
</organism>
<keyword evidence="14" id="KW-1185">Reference proteome</keyword>
<dbReference type="Gene3D" id="1.10.510.10">
    <property type="entry name" value="Transferase(Phosphotransferase) domain 1"/>
    <property type="match status" value="2"/>
</dbReference>
<gene>
    <name evidence="15" type="primary">LOC106478341</name>
</gene>
<feature type="compositionally biased region" description="Polar residues" evidence="11">
    <location>
        <begin position="386"/>
        <end position="398"/>
    </location>
</feature>
<keyword evidence="2" id="KW-0723">Serine/threonine-protein kinase</keyword>
<feature type="binding site" evidence="10">
    <location>
        <position position="997"/>
    </location>
    <ligand>
        <name>ATP</name>
        <dbReference type="ChEBI" id="CHEBI:30616"/>
    </ligand>
</feature>
<name>A0ABM1C540_LIMPO</name>
<dbReference type="InterPro" id="IPR008271">
    <property type="entry name" value="Ser/Thr_kinase_AS"/>
</dbReference>
<feature type="compositionally biased region" description="Pro residues" evidence="11">
    <location>
        <begin position="633"/>
        <end position="649"/>
    </location>
</feature>
<comment type="catalytic activity">
    <reaction evidence="8">
        <text>L-threonyl-[protein] + ATP = O-phospho-L-threonyl-[protein] + ADP + H(+)</text>
        <dbReference type="Rhea" id="RHEA:46608"/>
        <dbReference type="Rhea" id="RHEA-COMP:11060"/>
        <dbReference type="Rhea" id="RHEA-COMP:11605"/>
        <dbReference type="ChEBI" id="CHEBI:15378"/>
        <dbReference type="ChEBI" id="CHEBI:30013"/>
        <dbReference type="ChEBI" id="CHEBI:30616"/>
        <dbReference type="ChEBI" id="CHEBI:61977"/>
        <dbReference type="ChEBI" id="CHEBI:456216"/>
        <dbReference type="EC" id="2.7.11.1"/>
    </reaction>
</comment>
<feature type="compositionally biased region" description="Polar residues" evidence="11">
    <location>
        <begin position="11"/>
        <end position="21"/>
    </location>
</feature>
<dbReference type="InterPro" id="IPR017441">
    <property type="entry name" value="Protein_kinase_ATP_BS"/>
</dbReference>
<keyword evidence="5 10" id="KW-0547">Nucleotide-binding</keyword>
<feature type="compositionally biased region" description="Pro residues" evidence="11">
    <location>
        <begin position="310"/>
        <end position="339"/>
    </location>
</feature>
<evidence type="ECO:0000256" key="4">
    <source>
        <dbReference type="ARBA" id="ARBA00022679"/>
    </source>
</evidence>
<dbReference type="PROSITE" id="PS00107">
    <property type="entry name" value="PROTEIN_KINASE_ATP"/>
    <property type="match status" value="1"/>
</dbReference>
<evidence type="ECO:0000256" key="2">
    <source>
        <dbReference type="ARBA" id="ARBA00022527"/>
    </source>
</evidence>
<reference evidence="15" key="1">
    <citation type="submission" date="2025-08" db="UniProtKB">
        <authorList>
            <consortium name="RefSeq"/>
        </authorList>
    </citation>
    <scope>IDENTIFICATION</scope>
    <source>
        <tissue evidence="15">Muscle</tissue>
    </source>
</reference>
<feature type="region of interest" description="Disordered" evidence="11">
    <location>
        <begin position="242"/>
        <end position="264"/>
    </location>
</feature>
<dbReference type="PANTHER" id="PTHR22988">
    <property type="entry name" value="MYOTONIC DYSTROPHY S/T KINASE-RELATED"/>
    <property type="match status" value="1"/>
</dbReference>
<feature type="region of interest" description="Disordered" evidence="11">
    <location>
        <begin position="558"/>
        <end position="663"/>
    </location>
</feature>